<dbReference type="RefSeq" id="WP_074443809.1">
    <property type="nucleotide sequence ID" value="NZ_FMBM01000001.1"/>
</dbReference>
<evidence type="ECO:0000313" key="11">
    <source>
        <dbReference type="EMBL" id="KPQ10745.1"/>
    </source>
</evidence>
<evidence type="ECO:0000256" key="3">
    <source>
        <dbReference type="ARBA" id="ARBA00022679"/>
    </source>
</evidence>
<reference evidence="12 14" key="2">
    <citation type="submission" date="2016-08" db="EMBL/GenBank/DDBJ databases">
        <authorList>
            <person name="Varghese N."/>
            <person name="Submissions Spin"/>
        </authorList>
    </citation>
    <scope>NUCLEOTIDE SEQUENCE [LARGE SCALE GENOMIC DNA]</scope>
    <source>
        <strain evidence="12 14">HL-109</strain>
    </source>
</reference>
<keyword evidence="5" id="KW-0012">Acyltransferase</keyword>
<dbReference type="EMBL" id="FMBM01000001">
    <property type="protein sequence ID" value="SCC79550.1"/>
    <property type="molecule type" value="Genomic_DNA"/>
</dbReference>
<evidence type="ECO:0000313" key="13">
    <source>
        <dbReference type="Proteomes" id="UP000050497"/>
    </source>
</evidence>
<dbReference type="STRING" id="1653334.GA0071312_0973"/>
<keyword evidence="2" id="KW-0444">Lipid biosynthesis</keyword>
<dbReference type="PATRIC" id="fig|1653334.4.peg.3074"/>
<accession>A0A0P7X6S7</accession>
<dbReference type="Pfam" id="PF13444">
    <property type="entry name" value="Acetyltransf_5"/>
    <property type="match status" value="1"/>
</dbReference>
<evidence type="ECO:0000313" key="14">
    <source>
        <dbReference type="Proteomes" id="UP000182800"/>
    </source>
</evidence>
<dbReference type="Proteomes" id="UP000182800">
    <property type="component" value="Unassembled WGS sequence"/>
</dbReference>
<organism evidence="11 13">
    <name type="scientific">Saliniramus fredricksonii</name>
    <dbReference type="NCBI Taxonomy" id="1653334"/>
    <lineage>
        <taxon>Bacteria</taxon>
        <taxon>Pseudomonadati</taxon>
        <taxon>Pseudomonadota</taxon>
        <taxon>Alphaproteobacteria</taxon>
        <taxon>Hyphomicrobiales</taxon>
        <taxon>Salinarimonadaceae</taxon>
        <taxon>Saliniramus</taxon>
    </lineage>
</organism>
<evidence type="ECO:0000256" key="5">
    <source>
        <dbReference type="ARBA" id="ARBA00023315"/>
    </source>
</evidence>
<evidence type="ECO:0000313" key="12">
    <source>
        <dbReference type="EMBL" id="SCC79550.1"/>
    </source>
</evidence>
<evidence type="ECO:0000256" key="9">
    <source>
        <dbReference type="ARBA" id="ARBA00045724"/>
    </source>
</evidence>
<evidence type="ECO:0000256" key="2">
    <source>
        <dbReference type="ARBA" id="ARBA00022516"/>
    </source>
</evidence>
<comment type="pathway">
    <text evidence="1">Lipid metabolism.</text>
</comment>
<keyword evidence="4" id="KW-0443">Lipid metabolism</keyword>
<dbReference type="Proteomes" id="UP000050497">
    <property type="component" value="Unassembled WGS sequence"/>
</dbReference>
<comment type="caution">
    <text evidence="11">The sequence shown here is derived from an EMBL/GenBank/DDBJ whole genome shotgun (WGS) entry which is preliminary data.</text>
</comment>
<dbReference type="InterPro" id="IPR016181">
    <property type="entry name" value="Acyl_CoA_acyltransferase"/>
</dbReference>
<evidence type="ECO:0000256" key="1">
    <source>
        <dbReference type="ARBA" id="ARBA00005189"/>
    </source>
</evidence>
<reference evidence="11 13" key="1">
    <citation type="submission" date="2015-09" db="EMBL/GenBank/DDBJ databases">
        <title>Identification and resolution of microdiversity through metagenomic sequencing of parallel consortia.</title>
        <authorList>
            <person name="Nelson W.C."/>
            <person name="Romine M.F."/>
            <person name="Lindemann S.R."/>
        </authorList>
    </citation>
    <scope>NUCLEOTIDE SEQUENCE [LARGE SCALE GENOMIC DNA]</scope>
    <source>
        <strain evidence="11">HL-109</strain>
    </source>
</reference>
<comment type="catalytic activity">
    <reaction evidence="10">
        <text>a (3R)-hydroxyacyl-[ACP] + L-ornithine = a lyso-ornithine lipid + holo-[ACP] + H(+)</text>
        <dbReference type="Rhea" id="RHEA:20633"/>
        <dbReference type="Rhea" id="RHEA-COMP:9685"/>
        <dbReference type="Rhea" id="RHEA-COMP:9945"/>
        <dbReference type="ChEBI" id="CHEBI:15378"/>
        <dbReference type="ChEBI" id="CHEBI:46911"/>
        <dbReference type="ChEBI" id="CHEBI:64479"/>
        <dbReference type="ChEBI" id="CHEBI:78827"/>
        <dbReference type="ChEBI" id="CHEBI:138482"/>
        <dbReference type="EC" id="2.3.2.30"/>
    </reaction>
    <physiologicalReaction direction="left-to-right" evidence="10">
        <dbReference type="Rhea" id="RHEA:20634"/>
    </physiologicalReaction>
</comment>
<evidence type="ECO:0000256" key="7">
    <source>
        <dbReference type="ARBA" id="ARBA00039058"/>
    </source>
</evidence>
<evidence type="ECO:0000256" key="4">
    <source>
        <dbReference type="ARBA" id="ARBA00023098"/>
    </source>
</evidence>
<dbReference type="EC" id="2.3.2.30" evidence="7"/>
<dbReference type="GO" id="GO:0043810">
    <property type="term" value="F:ornithine-acyl [acyl carrier protein] N-acyltransferase activity"/>
    <property type="evidence" value="ECO:0007669"/>
    <property type="project" value="UniProtKB-EC"/>
</dbReference>
<name>A0A0P7X6S7_9HYPH</name>
<evidence type="ECO:0000256" key="8">
    <source>
        <dbReference type="ARBA" id="ARBA00039866"/>
    </source>
</evidence>
<comment type="function">
    <text evidence="9">Catalyzes the first step in the biosynthesis of ornithine lipids, which are phosphorus-free membrane lipids. Catalyzes the 3-hydroxyacyl-acyl carrier protein-dependent acylation of ornithine to form lyso-ornithine lipid (LOL).</text>
</comment>
<dbReference type="PANTHER" id="PTHR37323:SF1">
    <property type="entry name" value="L-ORNITHINE N(ALPHA)-ACYLTRANSFERASE"/>
    <property type="match status" value="1"/>
</dbReference>
<gene>
    <name evidence="12" type="ORF">GA0071312_0973</name>
    <name evidence="11" type="ORF">HLUCCO17_09825</name>
</gene>
<dbReference type="Gene3D" id="3.40.630.30">
    <property type="match status" value="1"/>
</dbReference>
<evidence type="ECO:0000256" key="10">
    <source>
        <dbReference type="ARBA" id="ARBA00047785"/>
    </source>
</evidence>
<dbReference type="PANTHER" id="PTHR37323">
    <property type="entry name" value="GCN5-RELATED N-ACETYLTRANSFERASE"/>
    <property type="match status" value="1"/>
</dbReference>
<evidence type="ECO:0000256" key="6">
    <source>
        <dbReference type="ARBA" id="ARBA00038095"/>
    </source>
</evidence>
<dbReference type="InterPro" id="IPR052351">
    <property type="entry name" value="Ornithine_N-alpha-AT"/>
</dbReference>
<dbReference type="EMBL" id="LJSX01000013">
    <property type="protein sequence ID" value="KPQ10745.1"/>
    <property type="molecule type" value="Genomic_DNA"/>
</dbReference>
<keyword evidence="3" id="KW-0808">Transferase</keyword>
<dbReference type="OrthoDB" id="9787072at2"/>
<proteinExistence type="inferred from homology"/>
<comment type="similarity">
    <text evidence="6">Belongs to the acetyltransferase family. OlsB subfamily.</text>
</comment>
<keyword evidence="14" id="KW-1185">Reference proteome</keyword>
<sequence>MHAIHRSHYRIRFAEDHADLVRAQELRHVAFIANRPGARPRPDGLDRDAFDDMCRHLLIEDEVSGTLVACFRLLPLHCGEEIGRSYTAQFYDLSALRNYGAPVIEMGRFCTRPGWRDPAILRLAWGAVANVVDEYDAGLLFGCSSFTGASHAAHAAALDLLAARYQAPAHWMPGIKAPRIVSFAERARHHEGDPREAFAALPPLLRSYLGLGGRVSDHAVIDTDLDTLHVFTGLEIDRIPPRRARRLREVLPNTPLSPVLAALTSSG</sequence>
<dbReference type="GO" id="GO:0006629">
    <property type="term" value="P:lipid metabolic process"/>
    <property type="evidence" value="ECO:0007669"/>
    <property type="project" value="UniProtKB-KW"/>
</dbReference>
<protein>
    <recommendedName>
        <fullName evidence="8">L-ornithine N(alpha)-acyltransferase</fullName>
        <ecNumber evidence="7">2.3.2.30</ecNumber>
    </recommendedName>
</protein>
<dbReference type="SUPFAM" id="SSF55729">
    <property type="entry name" value="Acyl-CoA N-acyltransferases (Nat)"/>
    <property type="match status" value="1"/>
</dbReference>
<dbReference type="AlphaFoldDB" id="A0A0P7X6S7"/>